<feature type="domain" description="PD-(D/E)XK endonuclease-like" evidence="1">
    <location>
        <begin position="28"/>
        <end position="281"/>
    </location>
</feature>
<accession>A0A3G3BX81</accession>
<dbReference type="SUPFAM" id="SSF52980">
    <property type="entry name" value="Restriction endonuclease-like"/>
    <property type="match status" value="1"/>
</dbReference>
<proteinExistence type="predicted"/>
<evidence type="ECO:0000259" key="1">
    <source>
        <dbReference type="Pfam" id="PF12705"/>
    </source>
</evidence>
<dbReference type="InterPro" id="IPR011604">
    <property type="entry name" value="PDDEXK-like_dom_sf"/>
</dbReference>
<protein>
    <submittedName>
        <fullName evidence="2">Double-strand break repair protein</fullName>
    </submittedName>
</protein>
<name>A0A3G3BX81_9CAUD</name>
<evidence type="ECO:0000313" key="2">
    <source>
        <dbReference type="EMBL" id="AYP68746.1"/>
    </source>
</evidence>
<sequence>MTYFGIDNNKLELMRLDKIAQKYPIPYISYSQLNTFLQCKESWRLTYRAEKFQRLGNKYTELGSVLHDIFEAQGKALIFDSEKPFTIEQAFKQYNQAFMKIDKAHFTDKEDWVKMYQKGVTAIESYYSVYAEVSPLYVEKQHKVKIGEGIPEVKGFIDRIDGDPDDPSTWIVTDYKTGSSPKDKKYLRKDFQLGLYASQIFAVHGVYPKAVQFFHPVPNKLQTAVHQGDGVYKFQGQRAPVVEFSVADTIITVRETVQEIIKTIEEEGFKKEPESFKCKMCFHYQAGTCKPFDKVQEGWNW</sequence>
<dbReference type="EMBL" id="MH884513">
    <property type="protein sequence ID" value="AYP68746.1"/>
    <property type="molecule type" value="Genomic_DNA"/>
</dbReference>
<keyword evidence="3" id="KW-1185">Reference proteome</keyword>
<gene>
    <name evidence="2" type="ORF">BpsS36_00040</name>
</gene>
<dbReference type="Proteomes" id="UP000275945">
    <property type="component" value="Segment"/>
</dbReference>
<reference evidence="2 3" key="1">
    <citation type="submission" date="2018-09" db="EMBL/GenBank/DDBJ databases">
        <title>Comparative Genomic Analysis of Eight Novel Haloalkaliphilic Bacteriophages from Lake Elmenteita, Kenya.</title>
        <authorList>
            <person name="Akhwale J.K."/>
        </authorList>
    </citation>
    <scope>NUCLEOTIDE SEQUENCE [LARGE SCALE GENOMIC DNA]</scope>
</reference>
<dbReference type="InterPro" id="IPR038726">
    <property type="entry name" value="PDDEXK_AddAB-type"/>
</dbReference>
<dbReference type="Pfam" id="PF12705">
    <property type="entry name" value="PDDEXK_1"/>
    <property type="match status" value="1"/>
</dbReference>
<dbReference type="InterPro" id="IPR011335">
    <property type="entry name" value="Restrct_endonuc-II-like"/>
</dbReference>
<dbReference type="Gene3D" id="3.90.320.10">
    <property type="match status" value="1"/>
</dbReference>
<organism evidence="2 3">
    <name type="scientific">Bacillus phage vB_BpsS-36</name>
    <dbReference type="NCBI Taxonomy" id="2419622"/>
    <lineage>
        <taxon>Viruses</taxon>
        <taxon>Duplodnaviria</taxon>
        <taxon>Heunggongvirae</taxon>
        <taxon>Uroviricota</taxon>
        <taxon>Caudoviricetes</taxon>
        <taxon>Ehrlichviridae</taxon>
        <taxon>Nairobivirus</taxon>
        <taxon>Nairobivirus nv36</taxon>
    </lineage>
</organism>
<evidence type="ECO:0000313" key="3">
    <source>
        <dbReference type="Proteomes" id="UP000275945"/>
    </source>
</evidence>